<feature type="transmembrane region" description="Helical" evidence="5">
    <location>
        <begin position="188"/>
        <end position="203"/>
    </location>
</feature>
<evidence type="ECO:0000313" key="7">
    <source>
        <dbReference type="EMBL" id="CUO70394.1"/>
    </source>
</evidence>
<feature type="domain" description="O-antigen ligase-related" evidence="6">
    <location>
        <begin position="193"/>
        <end position="330"/>
    </location>
</feature>
<feature type="transmembrane region" description="Helical" evidence="5">
    <location>
        <begin position="121"/>
        <end position="143"/>
    </location>
</feature>
<comment type="subcellular location">
    <subcellularLocation>
        <location evidence="1">Membrane</location>
        <topology evidence="1">Multi-pass membrane protein</topology>
    </subcellularLocation>
</comment>
<dbReference type="AlphaFoldDB" id="A0A174H6B6"/>
<feature type="transmembrane region" description="Helical" evidence="5">
    <location>
        <begin position="7"/>
        <end position="27"/>
    </location>
</feature>
<protein>
    <submittedName>
        <fullName evidence="7">Exopolysaccharide biosynthesis family protein</fullName>
    </submittedName>
</protein>
<accession>A0A174H6B6</accession>
<evidence type="ECO:0000256" key="3">
    <source>
        <dbReference type="ARBA" id="ARBA00022989"/>
    </source>
</evidence>
<feature type="transmembrane region" description="Helical" evidence="5">
    <location>
        <begin position="321"/>
        <end position="340"/>
    </location>
</feature>
<evidence type="ECO:0000313" key="8">
    <source>
        <dbReference type="Proteomes" id="UP000095558"/>
    </source>
</evidence>
<reference evidence="7 8" key="1">
    <citation type="submission" date="2015-09" db="EMBL/GenBank/DDBJ databases">
        <authorList>
            <consortium name="Pathogen Informatics"/>
        </authorList>
    </citation>
    <scope>NUCLEOTIDE SEQUENCE [LARGE SCALE GENOMIC DNA]</scope>
    <source>
        <strain evidence="7 8">2789STDY5834855</strain>
    </source>
</reference>
<feature type="transmembrane region" description="Helical" evidence="5">
    <location>
        <begin position="90"/>
        <end position="109"/>
    </location>
</feature>
<dbReference type="Pfam" id="PF04932">
    <property type="entry name" value="Wzy_C"/>
    <property type="match status" value="1"/>
</dbReference>
<gene>
    <name evidence="7" type="ORF">ERS852470_03118</name>
</gene>
<dbReference type="EMBL" id="CYZV01000041">
    <property type="protein sequence ID" value="CUO70394.1"/>
    <property type="molecule type" value="Genomic_DNA"/>
</dbReference>
<dbReference type="GO" id="GO:0016020">
    <property type="term" value="C:membrane"/>
    <property type="evidence" value="ECO:0007669"/>
    <property type="project" value="UniProtKB-SubCell"/>
</dbReference>
<proteinExistence type="predicted"/>
<name>A0A174H6B6_9CLOT</name>
<dbReference type="PANTHER" id="PTHR37422">
    <property type="entry name" value="TEICHURONIC ACID BIOSYNTHESIS PROTEIN TUAE"/>
    <property type="match status" value="1"/>
</dbReference>
<dbReference type="InterPro" id="IPR007016">
    <property type="entry name" value="O-antigen_ligase-rel_domated"/>
</dbReference>
<dbReference type="InterPro" id="IPR051533">
    <property type="entry name" value="WaaL-like"/>
</dbReference>
<sequence>MKIYRKVVYILLLLYITIYPILPTYGIISADTVLYLLALLYILSLLLFNEERIELISLIKNIVNNPCILIISCINILMYLSTFIATDKHIALTNSIRFSMYIFVFYLIAYKLKELTAIFKCLIFTGFLSGIFSISQIIYTLYLGYSIDPSIRIPSFLENPNNLSAYSILLIFIVISLLINTKYKKKKFLYLVLIILLLINIIFSQSRSALLSIIIGFMLFYILWNKKYLMISLFIPIILFIIPQSRVRFLQIFDTTQNSSRFKIWEITKLMIKDNLLTGVGYENFSVDYPIYINNYPEYSVHDEYLALHPHNIFLKIQVELGILGSILFVLLILSIIYTFYKIITNSVNNDIKVLTIGFGTSFISFGLMNLIDCYIGAPKVIITFFILLGILTYIKNNLS</sequence>
<feature type="transmembrane region" description="Helical" evidence="5">
    <location>
        <begin position="33"/>
        <end position="50"/>
    </location>
</feature>
<dbReference type="Proteomes" id="UP000095558">
    <property type="component" value="Unassembled WGS sequence"/>
</dbReference>
<evidence type="ECO:0000259" key="6">
    <source>
        <dbReference type="Pfam" id="PF04932"/>
    </source>
</evidence>
<evidence type="ECO:0000256" key="2">
    <source>
        <dbReference type="ARBA" id="ARBA00022692"/>
    </source>
</evidence>
<feature type="transmembrane region" description="Helical" evidence="5">
    <location>
        <begin position="378"/>
        <end position="395"/>
    </location>
</feature>
<keyword evidence="3 5" id="KW-1133">Transmembrane helix</keyword>
<feature type="transmembrane region" description="Helical" evidence="5">
    <location>
        <begin position="352"/>
        <end position="372"/>
    </location>
</feature>
<feature type="transmembrane region" description="Helical" evidence="5">
    <location>
        <begin position="62"/>
        <end position="84"/>
    </location>
</feature>
<feature type="transmembrane region" description="Helical" evidence="5">
    <location>
        <begin position="231"/>
        <end position="253"/>
    </location>
</feature>
<dbReference type="OrthoDB" id="9806320at2"/>
<keyword evidence="2 5" id="KW-0812">Transmembrane</keyword>
<keyword evidence="4 5" id="KW-0472">Membrane</keyword>
<organism evidence="7 8">
    <name type="scientific">Clostridium disporicum</name>
    <dbReference type="NCBI Taxonomy" id="84024"/>
    <lineage>
        <taxon>Bacteria</taxon>
        <taxon>Bacillati</taxon>
        <taxon>Bacillota</taxon>
        <taxon>Clostridia</taxon>
        <taxon>Eubacteriales</taxon>
        <taxon>Clostridiaceae</taxon>
        <taxon>Clostridium</taxon>
    </lineage>
</organism>
<dbReference type="PANTHER" id="PTHR37422:SF17">
    <property type="entry name" value="O-ANTIGEN LIGASE"/>
    <property type="match status" value="1"/>
</dbReference>
<evidence type="ECO:0000256" key="1">
    <source>
        <dbReference type="ARBA" id="ARBA00004141"/>
    </source>
</evidence>
<evidence type="ECO:0000256" key="5">
    <source>
        <dbReference type="SAM" id="Phobius"/>
    </source>
</evidence>
<feature type="transmembrane region" description="Helical" evidence="5">
    <location>
        <begin position="163"/>
        <end position="181"/>
    </location>
</feature>
<evidence type="ECO:0000256" key="4">
    <source>
        <dbReference type="ARBA" id="ARBA00023136"/>
    </source>
</evidence>